<feature type="signal peptide" evidence="1">
    <location>
        <begin position="1"/>
        <end position="20"/>
    </location>
</feature>
<dbReference type="AlphaFoldDB" id="A0A9E8NBV4"/>
<accession>A0A9E8NBV4</accession>
<keyword evidence="3" id="KW-1185">Reference proteome</keyword>
<name>A0A9E8NBV4_9BACT</name>
<dbReference type="RefSeq" id="WP_244824008.1">
    <property type="nucleotide sequence ID" value="NZ_CP112998.1"/>
</dbReference>
<dbReference type="SUPFAM" id="SSF54427">
    <property type="entry name" value="NTF2-like"/>
    <property type="match status" value="2"/>
</dbReference>
<feature type="chain" id="PRO_5038387560" evidence="1">
    <location>
        <begin position="21"/>
        <end position="308"/>
    </location>
</feature>
<proteinExistence type="predicted"/>
<evidence type="ECO:0000313" key="2">
    <source>
        <dbReference type="EMBL" id="WAC13118.1"/>
    </source>
</evidence>
<keyword evidence="1" id="KW-0732">Signal</keyword>
<organism evidence="2 3">
    <name type="scientific">Dyadobacter pollutisoli</name>
    <dbReference type="NCBI Taxonomy" id="2910158"/>
    <lineage>
        <taxon>Bacteria</taxon>
        <taxon>Pseudomonadati</taxon>
        <taxon>Bacteroidota</taxon>
        <taxon>Cytophagia</taxon>
        <taxon>Cytophagales</taxon>
        <taxon>Spirosomataceae</taxon>
        <taxon>Dyadobacter</taxon>
    </lineage>
</organism>
<dbReference type="Proteomes" id="UP001164653">
    <property type="component" value="Chromosome"/>
</dbReference>
<dbReference type="KEGG" id="dpf:ON006_03970"/>
<dbReference type="Gene3D" id="3.10.450.50">
    <property type="match status" value="2"/>
</dbReference>
<dbReference type="EMBL" id="CP112998">
    <property type="protein sequence ID" value="WAC13118.1"/>
    <property type="molecule type" value="Genomic_DNA"/>
</dbReference>
<sequence length="308" mass="35858">MSRNMYLVFFLVFIISPLFAQRNVKPDDATAAFLKKFRNDFVKSMTEGKPDIIHGYYGADIRLMTETQKTMIGQSNALLYLKAFHQRFIVTLYTREELEILDLGGRIVESGLFTEKLKIKSSAREVEIHGKYVNIWERTSEGKLHLITEAWNYNHRVDIIDQLLFPEVPTVNVAMQQHVPVKDNISFELAALNHFQEMVITAHDAKLWSQFYADDYILFRIGNPLYRGRKEIDGWLEIHVKELPVFEKLDIRNDRIDNLGEYVIEYASHIAIVRNGDWSGVSTGKDIRIWRREKDGALKIIRGIGMYD</sequence>
<protein>
    <submittedName>
        <fullName evidence="2">Nuclear transport factor 2 family protein</fullName>
    </submittedName>
</protein>
<gene>
    <name evidence="2" type="ORF">ON006_03970</name>
</gene>
<evidence type="ECO:0000313" key="3">
    <source>
        <dbReference type="Proteomes" id="UP001164653"/>
    </source>
</evidence>
<dbReference type="InterPro" id="IPR032710">
    <property type="entry name" value="NTF2-like_dom_sf"/>
</dbReference>
<reference evidence="2" key="1">
    <citation type="submission" date="2022-11" db="EMBL/GenBank/DDBJ databases">
        <title>Dyadobacter pollutisoli sp. nov., isolated from plastic dumped soil.</title>
        <authorList>
            <person name="Kim J.M."/>
            <person name="Kim K.R."/>
            <person name="Lee J.K."/>
            <person name="Hao L."/>
            <person name="Jeon C.O."/>
        </authorList>
    </citation>
    <scope>NUCLEOTIDE SEQUENCE</scope>
    <source>
        <strain evidence="2">U1</strain>
    </source>
</reference>
<evidence type="ECO:0000256" key="1">
    <source>
        <dbReference type="SAM" id="SignalP"/>
    </source>
</evidence>